<evidence type="ECO:0000313" key="3">
    <source>
        <dbReference type="Proteomes" id="UP000824890"/>
    </source>
</evidence>
<protein>
    <submittedName>
        <fullName evidence="2">Uncharacterized protein</fullName>
    </submittedName>
</protein>
<dbReference type="Proteomes" id="UP000824890">
    <property type="component" value="Unassembled WGS sequence"/>
</dbReference>
<organism evidence="2 3">
    <name type="scientific">Brassica napus</name>
    <name type="common">Rape</name>
    <dbReference type="NCBI Taxonomy" id="3708"/>
    <lineage>
        <taxon>Eukaryota</taxon>
        <taxon>Viridiplantae</taxon>
        <taxon>Streptophyta</taxon>
        <taxon>Embryophyta</taxon>
        <taxon>Tracheophyta</taxon>
        <taxon>Spermatophyta</taxon>
        <taxon>Magnoliopsida</taxon>
        <taxon>eudicotyledons</taxon>
        <taxon>Gunneridae</taxon>
        <taxon>Pentapetalae</taxon>
        <taxon>rosids</taxon>
        <taxon>malvids</taxon>
        <taxon>Brassicales</taxon>
        <taxon>Brassicaceae</taxon>
        <taxon>Brassiceae</taxon>
        <taxon>Brassica</taxon>
    </lineage>
</organism>
<feature type="region of interest" description="Disordered" evidence="1">
    <location>
        <begin position="196"/>
        <end position="286"/>
    </location>
</feature>
<evidence type="ECO:0000313" key="2">
    <source>
        <dbReference type="EMBL" id="KAH0886447.1"/>
    </source>
</evidence>
<dbReference type="EMBL" id="JAGKQM010000014">
    <property type="protein sequence ID" value="KAH0886447.1"/>
    <property type="molecule type" value="Genomic_DNA"/>
</dbReference>
<name>A0ABQ8A2C8_BRANA</name>
<reference evidence="2 3" key="1">
    <citation type="submission" date="2021-05" db="EMBL/GenBank/DDBJ databases">
        <title>Genome Assembly of Synthetic Allotetraploid Brassica napus Reveals Homoeologous Exchanges between Subgenomes.</title>
        <authorList>
            <person name="Davis J.T."/>
        </authorList>
    </citation>
    <scope>NUCLEOTIDE SEQUENCE [LARGE SCALE GENOMIC DNA]</scope>
    <source>
        <strain evidence="3">cv. Da-Ae</strain>
        <tissue evidence="2">Seedling</tissue>
    </source>
</reference>
<comment type="caution">
    <text evidence="2">The sequence shown here is derived from an EMBL/GenBank/DDBJ whole genome shotgun (WGS) entry which is preliminary data.</text>
</comment>
<proteinExistence type="predicted"/>
<feature type="compositionally biased region" description="Polar residues" evidence="1">
    <location>
        <begin position="226"/>
        <end position="252"/>
    </location>
</feature>
<feature type="region of interest" description="Disordered" evidence="1">
    <location>
        <begin position="134"/>
        <end position="171"/>
    </location>
</feature>
<gene>
    <name evidence="2" type="ORF">HID58_062543</name>
</gene>
<evidence type="ECO:0000256" key="1">
    <source>
        <dbReference type="SAM" id="MobiDB-lite"/>
    </source>
</evidence>
<sequence>MKKDGEGYAYVGETGTKNVEWKIDEITWERFSLFCKEDSLIRAPIGLLWFKFEKEEMKDLRYAYDYLDEEMRILRSAGKLGVDVVEVFVEHIPNTEQDERSCSDEDEDMKKTYNENIKPVNGENLWKRLGKPSIGIPELRKPRGRPRTRERRKEPFEDLENAGKSTRHGRVPKCSRCLQMGHIKSGCKNEQVVYEGPKNKRVRPRIHPVGPPKPPSTRRKRTSSSQPVQAAESSSQIPTHSTAPQPSVSSTDPKPHAKKAPRGLPLKVRKITNIPHGVGTLWSPFTNRPFEVLGDRVYDRSDLNPQPPPQE</sequence>
<keyword evidence="3" id="KW-1185">Reference proteome</keyword>
<accession>A0ABQ8A2C8</accession>